<evidence type="ECO:0000313" key="2">
    <source>
        <dbReference type="EMBL" id="KGK38127.1"/>
    </source>
</evidence>
<reference evidence="3" key="1">
    <citation type="journal article" date="2014" name="Microb. Cell Fact.">
        <title>Exploiting Issatchenkia orientalis SD108 for succinic acid production.</title>
        <authorList>
            <person name="Xiao H."/>
            <person name="Shao Z."/>
            <person name="Jiang Y."/>
            <person name="Dole S."/>
            <person name="Zhao H."/>
        </authorList>
    </citation>
    <scope>NUCLEOTIDE SEQUENCE [LARGE SCALE GENOMIC DNA]</scope>
    <source>
        <strain evidence="3">SD108</strain>
    </source>
</reference>
<feature type="region of interest" description="Disordered" evidence="1">
    <location>
        <begin position="68"/>
        <end position="122"/>
    </location>
</feature>
<feature type="compositionally biased region" description="Basic residues" evidence="1">
    <location>
        <begin position="68"/>
        <end position="81"/>
    </location>
</feature>
<comment type="caution">
    <text evidence="2">The sequence shown here is derived from an EMBL/GenBank/DDBJ whole genome shotgun (WGS) entry which is preliminary data.</text>
</comment>
<name>A0A099P1P4_PICKU</name>
<organism evidence="2 3">
    <name type="scientific">Pichia kudriavzevii</name>
    <name type="common">Yeast</name>
    <name type="synonym">Issatchenkia orientalis</name>
    <dbReference type="NCBI Taxonomy" id="4909"/>
    <lineage>
        <taxon>Eukaryota</taxon>
        <taxon>Fungi</taxon>
        <taxon>Dikarya</taxon>
        <taxon>Ascomycota</taxon>
        <taxon>Saccharomycotina</taxon>
        <taxon>Pichiomycetes</taxon>
        <taxon>Pichiales</taxon>
        <taxon>Pichiaceae</taxon>
        <taxon>Pichia</taxon>
    </lineage>
</organism>
<accession>A0A099P1P4</accession>
<protein>
    <submittedName>
        <fullName evidence="2">Uncharacterized protein</fullName>
    </submittedName>
</protein>
<evidence type="ECO:0000256" key="1">
    <source>
        <dbReference type="SAM" id="MobiDB-lite"/>
    </source>
</evidence>
<feature type="compositionally biased region" description="Polar residues" evidence="1">
    <location>
        <begin position="86"/>
        <end position="107"/>
    </location>
</feature>
<evidence type="ECO:0000313" key="3">
    <source>
        <dbReference type="Proteomes" id="UP000029867"/>
    </source>
</evidence>
<dbReference type="Proteomes" id="UP000029867">
    <property type="component" value="Unassembled WGS sequence"/>
</dbReference>
<dbReference type="VEuPathDB" id="FungiDB:C5L36_0B10180"/>
<dbReference type="HOGENOM" id="CLU_2027065_0_0_1"/>
<gene>
    <name evidence="2" type="ORF">JL09_g2745</name>
</gene>
<dbReference type="EMBL" id="JQFK01000024">
    <property type="protein sequence ID" value="KGK38127.1"/>
    <property type="molecule type" value="Genomic_DNA"/>
</dbReference>
<dbReference type="AlphaFoldDB" id="A0A099P1P4"/>
<proteinExistence type="predicted"/>
<sequence>MGKTRTKSLDSSWDYSKGIDMAALKSDPNRITLAIVDNTTVNFITLSHVSFVAQGPVWRDHWVTWRPPARKNNKRNTKKRLDKNPKQLSINTEESNLLSRGSESQKLQMDANFDEVPATAPF</sequence>